<dbReference type="PANTHER" id="PTHR31544:SF4">
    <property type="entry name" value="GAMMA-GLUTAMYLCYCLOTRANSFERASE-RELATED"/>
    <property type="match status" value="1"/>
</dbReference>
<gene>
    <name evidence="6" type="ORF">B0H66DRAFT_580219</name>
</gene>
<feature type="domain" description="Gamma-glutamylcyclotransferase AIG2-like" evidence="5">
    <location>
        <begin position="73"/>
        <end position="160"/>
    </location>
</feature>
<evidence type="ECO:0000313" key="6">
    <source>
        <dbReference type="EMBL" id="KAK3331386.1"/>
    </source>
</evidence>
<evidence type="ECO:0000313" key="7">
    <source>
        <dbReference type="Proteomes" id="UP001283341"/>
    </source>
</evidence>
<comment type="similarity">
    <text evidence="1">Belongs to the gamma-glutamylcyclotransferase family.</text>
</comment>
<evidence type="ECO:0000256" key="4">
    <source>
        <dbReference type="SAM" id="MobiDB-lite"/>
    </source>
</evidence>
<dbReference type="Proteomes" id="UP001283341">
    <property type="component" value="Unassembled WGS sequence"/>
</dbReference>
<keyword evidence="7" id="KW-1185">Reference proteome</keyword>
<dbReference type="SUPFAM" id="SSF110857">
    <property type="entry name" value="Gamma-glutamyl cyclotransferase-like"/>
    <property type="match status" value="1"/>
</dbReference>
<evidence type="ECO:0000259" key="5">
    <source>
        <dbReference type="Pfam" id="PF06094"/>
    </source>
</evidence>
<keyword evidence="2" id="KW-0808">Transferase</keyword>
<dbReference type="InterPro" id="IPR045038">
    <property type="entry name" value="AIG2-like"/>
</dbReference>
<sequence length="240" mass="26557">MSDSGGAPTPPNITRGAPPPPPLPPQLVSARSPPQPAGPPKRSPYLEKLASMPEGYLLQRPKPRSYTYESTYYFFYGTLTKPDILQGVLGLDSEPVLRPAKIYGYELAKWGQYNALIDSKPGTVVTGHAYMVRSVEEEYKLAYYETNAYTLEPCAIYFTDGGGGADGEQHEDDNPTYGRTFQYAGDAQALKDGRFDWALWETQMGARLPPKWRNRGGKVAQELDEAVVDVEEIEREGAEA</sequence>
<dbReference type="InterPro" id="IPR009288">
    <property type="entry name" value="AIG2-like_dom"/>
</dbReference>
<dbReference type="AlphaFoldDB" id="A0AAE0IVM5"/>
<dbReference type="PANTHER" id="PTHR31544">
    <property type="entry name" value="AIG2-LIKE PROTEIN D"/>
    <property type="match status" value="1"/>
</dbReference>
<dbReference type="GO" id="GO:0016740">
    <property type="term" value="F:transferase activity"/>
    <property type="evidence" value="ECO:0007669"/>
    <property type="project" value="UniProtKB-KW"/>
</dbReference>
<reference evidence="6" key="1">
    <citation type="journal article" date="2023" name="Mol. Phylogenet. Evol.">
        <title>Genome-scale phylogeny and comparative genomics of the fungal order Sordariales.</title>
        <authorList>
            <person name="Hensen N."/>
            <person name="Bonometti L."/>
            <person name="Westerberg I."/>
            <person name="Brannstrom I.O."/>
            <person name="Guillou S."/>
            <person name="Cros-Aarteil S."/>
            <person name="Calhoun S."/>
            <person name="Haridas S."/>
            <person name="Kuo A."/>
            <person name="Mondo S."/>
            <person name="Pangilinan J."/>
            <person name="Riley R."/>
            <person name="LaButti K."/>
            <person name="Andreopoulos B."/>
            <person name="Lipzen A."/>
            <person name="Chen C."/>
            <person name="Yan M."/>
            <person name="Daum C."/>
            <person name="Ng V."/>
            <person name="Clum A."/>
            <person name="Steindorff A."/>
            <person name="Ohm R.A."/>
            <person name="Martin F."/>
            <person name="Silar P."/>
            <person name="Natvig D.O."/>
            <person name="Lalanne C."/>
            <person name="Gautier V."/>
            <person name="Ament-Velasquez S.L."/>
            <person name="Kruys A."/>
            <person name="Hutchinson M.I."/>
            <person name="Powell A.J."/>
            <person name="Barry K."/>
            <person name="Miller A.N."/>
            <person name="Grigoriev I.V."/>
            <person name="Debuchy R."/>
            <person name="Gladieux P."/>
            <person name="Hiltunen Thoren M."/>
            <person name="Johannesson H."/>
        </authorList>
    </citation>
    <scope>NUCLEOTIDE SEQUENCE</scope>
    <source>
        <strain evidence="6">CBS 118394</strain>
    </source>
</reference>
<evidence type="ECO:0000256" key="3">
    <source>
        <dbReference type="ARBA" id="ARBA00030602"/>
    </source>
</evidence>
<feature type="region of interest" description="Disordered" evidence="4">
    <location>
        <begin position="1"/>
        <end position="45"/>
    </location>
</feature>
<dbReference type="Pfam" id="PF06094">
    <property type="entry name" value="GGACT"/>
    <property type="match status" value="1"/>
</dbReference>
<dbReference type="InterPro" id="IPR013024">
    <property type="entry name" value="GGCT-like"/>
</dbReference>
<organism evidence="6 7">
    <name type="scientific">Apodospora peruviana</name>
    <dbReference type="NCBI Taxonomy" id="516989"/>
    <lineage>
        <taxon>Eukaryota</taxon>
        <taxon>Fungi</taxon>
        <taxon>Dikarya</taxon>
        <taxon>Ascomycota</taxon>
        <taxon>Pezizomycotina</taxon>
        <taxon>Sordariomycetes</taxon>
        <taxon>Sordariomycetidae</taxon>
        <taxon>Sordariales</taxon>
        <taxon>Lasiosphaeriaceae</taxon>
        <taxon>Apodospora</taxon>
    </lineage>
</organism>
<evidence type="ECO:0000256" key="2">
    <source>
        <dbReference type="ARBA" id="ARBA00022679"/>
    </source>
</evidence>
<dbReference type="CDD" id="cd06661">
    <property type="entry name" value="GGCT_like"/>
    <property type="match status" value="1"/>
</dbReference>
<reference evidence="6" key="2">
    <citation type="submission" date="2023-06" db="EMBL/GenBank/DDBJ databases">
        <authorList>
            <consortium name="Lawrence Berkeley National Laboratory"/>
            <person name="Haridas S."/>
            <person name="Hensen N."/>
            <person name="Bonometti L."/>
            <person name="Westerberg I."/>
            <person name="Brannstrom I.O."/>
            <person name="Guillou S."/>
            <person name="Cros-Aarteil S."/>
            <person name="Calhoun S."/>
            <person name="Kuo A."/>
            <person name="Mondo S."/>
            <person name="Pangilinan J."/>
            <person name="Riley R."/>
            <person name="Labutti K."/>
            <person name="Andreopoulos B."/>
            <person name="Lipzen A."/>
            <person name="Chen C."/>
            <person name="Yanf M."/>
            <person name="Daum C."/>
            <person name="Ng V."/>
            <person name="Clum A."/>
            <person name="Steindorff A."/>
            <person name="Ohm R."/>
            <person name="Martin F."/>
            <person name="Silar P."/>
            <person name="Natvig D."/>
            <person name="Lalanne C."/>
            <person name="Gautier V."/>
            <person name="Ament-Velasquez S.L."/>
            <person name="Kruys A."/>
            <person name="Hutchinson M.I."/>
            <person name="Powell A.J."/>
            <person name="Barry K."/>
            <person name="Miller A.N."/>
            <person name="Grigoriev I.V."/>
            <person name="Debuchy R."/>
            <person name="Gladieux P."/>
            <person name="Thoren M.H."/>
            <person name="Johannesson H."/>
        </authorList>
    </citation>
    <scope>NUCLEOTIDE SEQUENCE</scope>
    <source>
        <strain evidence="6">CBS 118394</strain>
    </source>
</reference>
<name>A0AAE0IVM5_9PEZI</name>
<evidence type="ECO:0000256" key="1">
    <source>
        <dbReference type="ARBA" id="ARBA00008861"/>
    </source>
</evidence>
<dbReference type="InterPro" id="IPR036568">
    <property type="entry name" value="GGCT-like_sf"/>
</dbReference>
<feature type="compositionally biased region" description="Pro residues" evidence="4">
    <location>
        <begin position="33"/>
        <end position="42"/>
    </location>
</feature>
<dbReference type="EMBL" id="JAUEDM010000001">
    <property type="protein sequence ID" value="KAK3331386.1"/>
    <property type="molecule type" value="Genomic_DNA"/>
</dbReference>
<accession>A0AAE0IVM5</accession>
<dbReference type="Gene3D" id="3.10.490.10">
    <property type="entry name" value="Gamma-glutamyl cyclotransferase-like"/>
    <property type="match status" value="1"/>
</dbReference>
<proteinExistence type="inferred from homology"/>
<protein>
    <recommendedName>
        <fullName evidence="3">Putative gamma-glutamylcyclotransferase</fullName>
    </recommendedName>
</protein>
<comment type="caution">
    <text evidence="6">The sequence shown here is derived from an EMBL/GenBank/DDBJ whole genome shotgun (WGS) entry which is preliminary data.</text>
</comment>